<proteinExistence type="predicted"/>
<dbReference type="Gene3D" id="1.25.40.10">
    <property type="entry name" value="Tetratricopeptide repeat domain"/>
    <property type="match status" value="2"/>
</dbReference>
<gene>
    <name evidence="4" type="ORF">GCM10007391_10270</name>
</gene>
<reference evidence="4" key="2">
    <citation type="submission" date="2020-09" db="EMBL/GenBank/DDBJ databases">
        <authorList>
            <person name="Sun Q."/>
            <person name="Kim S."/>
        </authorList>
    </citation>
    <scope>NUCLEOTIDE SEQUENCE</scope>
    <source>
        <strain evidence="4">KCTC 22164</strain>
    </source>
</reference>
<dbReference type="AlphaFoldDB" id="A0A918JGV9"/>
<organism evidence="4 5">
    <name type="scientific">Alteromonas halophila</name>
    <dbReference type="NCBI Taxonomy" id="516698"/>
    <lineage>
        <taxon>Bacteria</taxon>
        <taxon>Pseudomonadati</taxon>
        <taxon>Pseudomonadota</taxon>
        <taxon>Gammaproteobacteria</taxon>
        <taxon>Alteromonadales</taxon>
        <taxon>Alteromonadaceae</taxon>
        <taxon>Alteromonas/Salinimonas group</taxon>
        <taxon>Alteromonas</taxon>
    </lineage>
</organism>
<comment type="caution">
    <text evidence="4">The sequence shown here is derived from an EMBL/GenBank/DDBJ whole genome shotgun (WGS) entry which is preliminary data.</text>
</comment>
<dbReference type="RefSeq" id="WP_189404070.1">
    <property type="nucleotide sequence ID" value="NZ_BMXP01000002.1"/>
</dbReference>
<dbReference type="Pfam" id="PF20703">
    <property type="entry name" value="nSTAND1"/>
    <property type="match status" value="1"/>
</dbReference>
<accession>A0A918JGV9</accession>
<dbReference type="Pfam" id="PF13181">
    <property type="entry name" value="TPR_8"/>
    <property type="match status" value="1"/>
</dbReference>
<evidence type="ECO:0000313" key="4">
    <source>
        <dbReference type="EMBL" id="GGW79441.1"/>
    </source>
</evidence>
<sequence length="1148" mass="128838">MHTCNLFVSSPGDVALERTLIAGVVERLRRVFGHRSKLTLTLWEELPLEANTSFQPQLPDPATMDIFILILWQRMGTPLPQEAIPPTFKGPMTGTEFEFFSALKAQQQSGQPSIMVYRRMDNAGKYADEVNAFFATHFVDDSQCVRKAFHTYATIAEFESLAENHLYRWLDSHLPHLSEKEMIQERQWYSGNPFQGLKAFRFEHASVFCGRNDAIAEALEKLKVKMQAHQPFLLIVGMSGSGKSSVARAGVLPALYNAPFLPRDGMLGRGVMCPADVEGDPFKGLVAALSAQSAGSLVSSHDIPRLAKLAAQAPDDFISLVDQAMANKPPPFHLVLLIDQLEELYISAAIDGPTQKRFSTLIKRLVESLHIIVVATLRSDCYHLLGGSPAFMAMKQQGGQLDLTPPTLFNLRQMITIPAHAARLHFEAGEHGQPPLDEVIAESAACSPESLPLLEFTLSQLYESRTPSGMLTFKQYNALGGIEGAIASHAEAVFSRLSDKVQRCFASVFNQLINGDTNQRYLRKWVSHKKLNVDVHAGQLVAAFLAARLLVSERNPDNVDVVALAHESLFIHWPRLVEWLKVNRSLLNIRNRMSGQGQRWLAAGKDPALLLNRGKPLEDGKALLNSDLTLDEDLKRYVNASLKRVARARRLQYAAIVALFAITLIALGASYFARQNQLAAERNLAKSQDLIEYLIDDLHSQLEKVGRLDVMQSIGEKVMDYFASMAPTETTADSLRNRTKALYQIGSVYMELDAAKQAVRAFQQSLEQARALTRQTPDKYTFVFEQAQAEFWLGYAYWSSNELDRAEAQFISYRDTATRLVALRPDSPSAMMEVAYAYSNLGTLADTRGEIDEAIQNFLQAAATTVKVVALTPSDMDAIATLADIYSWLGSAHEKQLKLTQALSFYRSEQKLFSRIQQLEPSYQSRVNIVLANNRLAKIELFSGNVDNAIATYQDQLASMQQIVDYDRNNRNWQEILSATHAGLGEAHILAQDLAAAQYHLDKSFAIDPEIPQQSNRYWRSAFYQRHYWYWRLLIAQTKYQQAKSYERDLFATDDPTAQLWQMRIASYRRQSVDALPDTAASPYHLVALLEQALLTQRTDVLMSMVARVPPSLWNYPELVKLKPGIDTRLTSLPPARRQASHSAWPEH</sequence>
<dbReference type="SUPFAM" id="SSF48452">
    <property type="entry name" value="TPR-like"/>
    <property type="match status" value="1"/>
</dbReference>
<feature type="transmembrane region" description="Helical" evidence="2">
    <location>
        <begin position="653"/>
        <end position="673"/>
    </location>
</feature>
<dbReference type="Proteomes" id="UP000631300">
    <property type="component" value="Unassembled WGS sequence"/>
</dbReference>
<keyword evidence="2" id="KW-0812">Transmembrane</keyword>
<dbReference type="PROSITE" id="PS50005">
    <property type="entry name" value="TPR"/>
    <property type="match status" value="1"/>
</dbReference>
<reference evidence="4" key="1">
    <citation type="journal article" date="2014" name="Int. J. Syst. Evol. Microbiol.">
        <title>Complete genome sequence of Corynebacterium casei LMG S-19264T (=DSM 44701T), isolated from a smear-ripened cheese.</title>
        <authorList>
            <consortium name="US DOE Joint Genome Institute (JGI-PGF)"/>
            <person name="Walter F."/>
            <person name="Albersmeier A."/>
            <person name="Kalinowski J."/>
            <person name="Ruckert C."/>
        </authorList>
    </citation>
    <scope>NUCLEOTIDE SEQUENCE</scope>
    <source>
        <strain evidence="4">KCTC 22164</strain>
    </source>
</reference>
<dbReference type="EMBL" id="BMXP01000002">
    <property type="protein sequence ID" value="GGW79441.1"/>
    <property type="molecule type" value="Genomic_DNA"/>
</dbReference>
<dbReference type="InterPro" id="IPR011990">
    <property type="entry name" value="TPR-like_helical_dom_sf"/>
</dbReference>
<keyword evidence="2" id="KW-1133">Transmembrane helix</keyword>
<keyword evidence="1" id="KW-0802">TPR repeat</keyword>
<feature type="repeat" description="TPR" evidence="1">
    <location>
        <begin position="739"/>
        <end position="772"/>
    </location>
</feature>
<keyword evidence="2" id="KW-0472">Membrane</keyword>
<evidence type="ECO:0000256" key="1">
    <source>
        <dbReference type="PROSITE-ProRule" id="PRU00339"/>
    </source>
</evidence>
<keyword evidence="5" id="KW-1185">Reference proteome</keyword>
<protein>
    <recommendedName>
        <fullName evidence="3">Novel STAND NTPase 1 domain-containing protein</fullName>
    </recommendedName>
</protein>
<evidence type="ECO:0000259" key="3">
    <source>
        <dbReference type="Pfam" id="PF20703"/>
    </source>
</evidence>
<dbReference type="InterPro" id="IPR049052">
    <property type="entry name" value="nSTAND1"/>
</dbReference>
<evidence type="ECO:0000313" key="5">
    <source>
        <dbReference type="Proteomes" id="UP000631300"/>
    </source>
</evidence>
<dbReference type="SUPFAM" id="SSF52540">
    <property type="entry name" value="P-loop containing nucleoside triphosphate hydrolases"/>
    <property type="match status" value="1"/>
</dbReference>
<name>A0A918JGV9_9ALTE</name>
<dbReference type="InterPro" id="IPR027417">
    <property type="entry name" value="P-loop_NTPase"/>
</dbReference>
<feature type="domain" description="Novel STAND NTPase 1" evidence="3">
    <location>
        <begin position="193"/>
        <end position="607"/>
    </location>
</feature>
<dbReference type="SMART" id="SM00028">
    <property type="entry name" value="TPR"/>
    <property type="match status" value="6"/>
</dbReference>
<evidence type="ECO:0000256" key="2">
    <source>
        <dbReference type="SAM" id="Phobius"/>
    </source>
</evidence>
<dbReference type="InterPro" id="IPR019734">
    <property type="entry name" value="TPR_rpt"/>
</dbReference>